<dbReference type="GO" id="GO:0016740">
    <property type="term" value="F:transferase activity"/>
    <property type="evidence" value="ECO:0007669"/>
    <property type="project" value="UniProtKB-KW"/>
</dbReference>
<dbReference type="RefSeq" id="WP_181611726.1">
    <property type="nucleotide sequence ID" value="NZ_BAABAM010000003.1"/>
</dbReference>
<dbReference type="Proteomes" id="UP000530928">
    <property type="component" value="Unassembled WGS sequence"/>
</dbReference>
<name>A0A7W0CKX0_9ACTN</name>
<organism evidence="3 4">
    <name type="scientific">Nonomuraea soli</name>
    <dbReference type="NCBI Taxonomy" id="1032476"/>
    <lineage>
        <taxon>Bacteria</taxon>
        <taxon>Bacillati</taxon>
        <taxon>Actinomycetota</taxon>
        <taxon>Actinomycetes</taxon>
        <taxon>Streptosporangiales</taxon>
        <taxon>Streptosporangiaceae</taxon>
        <taxon>Nonomuraea</taxon>
    </lineage>
</organism>
<dbReference type="PANTHER" id="PTHR43685:SF3">
    <property type="entry name" value="SLR2126 PROTEIN"/>
    <property type="match status" value="1"/>
</dbReference>
<dbReference type="InterPro" id="IPR050834">
    <property type="entry name" value="Glycosyltransf_2"/>
</dbReference>
<dbReference type="InterPro" id="IPR001173">
    <property type="entry name" value="Glyco_trans_2-like"/>
</dbReference>
<keyword evidence="3" id="KW-0808">Transferase</keyword>
<protein>
    <submittedName>
        <fullName evidence="3">GT2 family glycosyltransferase</fullName>
    </submittedName>
</protein>
<keyword evidence="4" id="KW-1185">Reference proteome</keyword>
<comment type="caution">
    <text evidence="3">The sequence shown here is derived from an EMBL/GenBank/DDBJ whole genome shotgun (WGS) entry which is preliminary data.</text>
</comment>
<sequence>MRIRHNDYGQPPAPARQELTVTVVIPAHGCQDTLDLTLAALSAQTYPAGLMDVVVVDDGSPVPLTAPKIIRAPEGGWGRAWAVQAGVEAATGDVVLVLDADMVPVPEHVAMHMRWHHLADYLVVLGWIDFTSSRPPSPEDLLRKPYEEFFDLAGQRHDWAEAIIEAHDGLRTAPNSLAGHVHVGATASYRRAFLLEAGGLDTSLVLAEDTELGYRLTQAGAVFVPDPEARAWHLGLPTAMRDYPAMKRHNDPYVADRVPYRRYLRTDRGRQWLVPYVDAVVVAEGYEDTRAAVDALLASDLPDLRVTVVGAWDTLAAGRRSPLNEPLLDLRLLYAAFEHDSRVRLATVFEPSAPFVLRCPPGWTAGHGTVSGLVQHLEARDGGLLNLALEENEHGVTTVRLERTAAFARARRVGSPDEALDDVVHELFGVEWLDGRQYGFARRPATYPRRVPQPEPVDKEVLRLRKRIAALQAETQQLRREAAKGARDAERWKGKAEAWRREAVKRDRTVLRRAVRKIGLTSFVRRPGATS</sequence>
<feature type="domain" description="Glycosyltransferase 2-like" evidence="2">
    <location>
        <begin position="22"/>
        <end position="134"/>
    </location>
</feature>
<evidence type="ECO:0000256" key="1">
    <source>
        <dbReference type="SAM" id="Coils"/>
    </source>
</evidence>
<dbReference type="SUPFAM" id="SSF53448">
    <property type="entry name" value="Nucleotide-diphospho-sugar transferases"/>
    <property type="match status" value="1"/>
</dbReference>
<evidence type="ECO:0000259" key="2">
    <source>
        <dbReference type="Pfam" id="PF00535"/>
    </source>
</evidence>
<dbReference type="AlphaFoldDB" id="A0A7W0CKX0"/>
<dbReference type="InterPro" id="IPR029044">
    <property type="entry name" value="Nucleotide-diphossugar_trans"/>
</dbReference>
<reference evidence="3 4" key="1">
    <citation type="submission" date="2020-07" db="EMBL/GenBank/DDBJ databases">
        <title>Genomic Encyclopedia of Type Strains, Phase IV (KMG-IV): sequencing the most valuable type-strain genomes for metagenomic binning, comparative biology and taxonomic classification.</title>
        <authorList>
            <person name="Goeker M."/>
        </authorList>
    </citation>
    <scope>NUCLEOTIDE SEQUENCE [LARGE SCALE GENOMIC DNA]</scope>
    <source>
        <strain evidence="3 4">DSM 45533</strain>
    </source>
</reference>
<evidence type="ECO:0000313" key="3">
    <source>
        <dbReference type="EMBL" id="MBA2893025.1"/>
    </source>
</evidence>
<dbReference type="Gene3D" id="3.90.550.10">
    <property type="entry name" value="Spore Coat Polysaccharide Biosynthesis Protein SpsA, Chain A"/>
    <property type="match status" value="1"/>
</dbReference>
<keyword evidence="1" id="KW-0175">Coiled coil</keyword>
<evidence type="ECO:0000313" key="4">
    <source>
        <dbReference type="Proteomes" id="UP000530928"/>
    </source>
</evidence>
<dbReference type="EMBL" id="JACDUR010000004">
    <property type="protein sequence ID" value="MBA2893025.1"/>
    <property type="molecule type" value="Genomic_DNA"/>
</dbReference>
<gene>
    <name evidence="3" type="ORF">HNR30_004379</name>
</gene>
<proteinExistence type="predicted"/>
<dbReference type="PANTHER" id="PTHR43685">
    <property type="entry name" value="GLYCOSYLTRANSFERASE"/>
    <property type="match status" value="1"/>
</dbReference>
<accession>A0A7W0CKX0</accession>
<feature type="coiled-coil region" evidence="1">
    <location>
        <begin position="461"/>
        <end position="488"/>
    </location>
</feature>
<dbReference type="Pfam" id="PF00535">
    <property type="entry name" value="Glycos_transf_2"/>
    <property type="match status" value="1"/>
</dbReference>